<dbReference type="Pfam" id="PF14826">
    <property type="entry name" value="FACT-Spt16_Nlob"/>
    <property type="match status" value="1"/>
</dbReference>
<comment type="similarity">
    <text evidence="1">Belongs to the peptidase M24 family. SPT16 subfamily.</text>
</comment>
<dbReference type="Gene3D" id="3.90.230.10">
    <property type="entry name" value="Creatinase/methionine aminopeptidase superfamily"/>
    <property type="match status" value="1"/>
</dbReference>
<keyword evidence="1" id="KW-0805">Transcription regulation</keyword>
<protein>
    <recommendedName>
        <fullName evidence="1">FACT complex subunit</fullName>
    </recommendedName>
</protein>
<keyword evidence="1" id="KW-0539">Nucleus</keyword>
<dbReference type="GO" id="GO:0031491">
    <property type="term" value="F:nucleosome binding"/>
    <property type="evidence" value="ECO:0007669"/>
    <property type="project" value="TreeGrafter"/>
</dbReference>
<evidence type="ECO:0000256" key="1">
    <source>
        <dbReference type="RuleBase" id="RU367052"/>
    </source>
</evidence>
<keyword evidence="1" id="KW-0158">Chromosome</keyword>
<dbReference type="GO" id="GO:0006260">
    <property type="term" value="P:DNA replication"/>
    <property type="evidence" value="ECO:0007669"/>
    <property type="project" value="UniProtKB-KW"/>
</dbReference>
<dbReference type="InterPro" id="IPR036005">
    <property type="entry name" value="Creatinase/aminopeptidase-like"/>
</dbReference>
<dbReference type="STRING" id="747676.F4RYV5"/>
<dbReference type="InterPro" id="IPR029149">
    <property type="entry name" value="Creatin/AminoP/Spt16_N"/>
</dbReference>
<dbReference type="VEuPathDB" id="FungiDB:MELLADRAFT_78789"/>
<reference evidence="5" key="1">
    <citation type="journal article" date="2011" name="Proc. Natl. Acad. Sci. U.S.A.">
        <title>Obligate biotrophy features unraveled by the genomic analysis of rust fungi.</title>
        <authorList>
            <person name="Duplessis S."/>
            <person name="Cuomo C.A."/>
            <person name="Lin Y.-C."/>
            <person name="Aerts A."/>
            <person name="Tisserant E."/>
            <person name="Veneault-Fourrey C."/>
            <person name="Joly D.L."/>
            <person name="Hacquard S."/>
            <person name="Amselem J."/>
            <person name="Cantarel B.L."/>
            <person name="Chiu R."/>
            <person name="Coutinho P.M."/>
            <person name="Feau N."/>
            <person name="Field M."/>
            <person name="Frey P."/>
            <person name="Gelhaye E."/>
            <person name="Goldberg J."/>
            <person name="Grabherr M.G."/>
            <person name="Kodira C.D."/>
            <person name="Kohler A."/>
            <person name="Kuees U."/>
            <person name="Lindquist E.A."/>
            <person name="Lucas S.M."/>
            <person name="Mago R."/>
            <person name="Mauceli E."/>
            <person name="Morin E."/>
            <person name="Murat C."/>
            <person name="Pangilinan J.L."/>
            <person name="Park R."/>
            <person name="Pearson M."/>
            <person name="Quesneville H."/>
            <person name="Rouhier N."/>
            <person name="Sakthikumar S."/>
            <person name="Salamov A.A."/>
            <person name="Schmutz J."/>
            <person name="Selles B."/>
            <person name="Shapiro H."/>
            <person name="Tanguay P."/>
            <person name="Tuskan G.A."/>
            <person name="Henrissat B."/>
            <person name="Van de Peer Y."/>
            <person name="Rouze P."/>
            <person name="Ellis J.G."/>
            <person name="Dodds P.N."/>
            <person name="Schein J.E."/>
            <person name="Zhong S."/>
            <person name="Hamelin R.C."/>
            <person name="Grigoriev I.V."/>
            <person name="Szabo L.J."/>
            <person name="Martin F."/>
        </authorList>
    </citation>
    <scope>NUCLEOTIDE SEQUENCE [LARGE SCALE GENOMIC DNA]</scope>
    <source>
        <strain evidence="5">98AG31 / pathotype 3-4-7</strain>
    </source>
</reference>
<feature type="compositionally biased region" description="Basic and acidic residues" evidence="2">
    <location>
        <begin position="481"/>
        <end position="491"/>
    </location>
</feature>
<comment type="subunit">
    <text evidence="1">Component of the FACT complex.</text>
</comment>
<feature type="domain" description="FACT complex subunit SPT16 N-terminal lobe" evidence="3">
    <location>
        <begin position="4"/>
        <end position="179"/>
    </location>
</feature>
<name>F4RYV5_MELLP</name>
<evidence type="ECO:0000313" key="4">
    <source>
        <dbReference type="EMBL" id="EGG02438.1"/>
    </source>
</evidence>
<comment type="subcellular location">
    <subcellularLocation>
        <location evidence="1">Nucleus</location>
    </subcellularLocation>
    <subcellularLocation>
        <location evidence="1">Chromosome</location>
    </subcellularLocation>
</comment>
<keyword evidence="5" id="KW-1185">Reference proteome</keyword>
<accession>F4RYV5</accession>
<sequence>MSEVNPVVFHRRLGKLLDLWKNATEADAETLPLLTTGGILLVSGNTDEIPYPKSYELQKYLFGSIFSSTLIFITLENITFLCSEQKAERLRTLVSDSNIVGAAVTVSVLVRSKEPGQSTKLLKEVGLAMSKVAEDGMKLGCFTNDKHGGHFVDEWNTHLKQKKKRLKQIKKANDISLVISALMARKDSDEMQIMEIASKMAEKLMRLLFQQLTNSLEDQKEITPERLTDIIEAKLEDSDIWKGMDFGFNFDTAYASWIYTPIIQSQGVYDLRTLVQSTDERLNDARVILASLGIRYKRYCSNISRVILIDPHPTQESNYNYLMDLQRFALQELKEGVIVKEFYQTIFSKVSRERPDLESTLPESFGFGIGIIFKDPFLNLDTRCDRRLKSDMIFSLEMSFSNIQDPFDSSKTYSLQLIDMVAVKNETAIILSNGIIDSKDFTFLFKNKQQDDIEGLKNISQSSAQPDKPSGIPPTTSADTHPVEHPIKKSDLSPPKVLPDENLDPDTSIKDQPQPSDSKISKHERDSDDALEHLIEAKKLKAIAMLEANDQIIMSRKLEGLDEDSQKWYILKKRQILKKLEEEIVE</sequence>
<dbReference type="HOGENOM" id="CLU_465453_0_0_1"/>
<dbReference type="eggNOG" id="KOG1189">
    <property type="taxonomic scope" value="Eukaryota"/>
</dbReference>
<dbReference type="Gene3D" id="3.40.350.10">
    <property type="entry name" value="Creatinase/prolidase N-terminal domain"/>
    <property type="match status" value="1"/>
</dbReference>
<dbReference type="InParanoid" id="F4RYV5"/>
<dbReference type="AlphaFoldDB" id="F4RYV5"/>
<dbReference type="GO" id="GO:0035101">
    <property type="term" value="C:FACT complex"/>
    <property type="evidence" value="ECO:0007669"/>
    <property type="project" value="UniProtKB-UniRule"/>
</dbReference>
<dbReference type="PANTHER" id="PTHR13980:SF15">
    <property type="entry name" value="FACT COMPLEX SUBUNIT SPT16"/>
    <property type="match status" value="1"/>
</dbReference>
<dbReference type="SUPFAM" id="SSF55920">
    <property type="entry name" value="Creatinase/aminopeptidase"/>
    <property type="match status" value="1"/>
</dbReference>
<dbReference type="GO" id="GO:0006368">
    <property type="term" value="P:transcription elongation by RNA polymerase II"/>
    <property type="evidence" value="ECO:0007669"/>
    <property type="project" value="TreeGrafter"/>
</dbReference>
<keyword evidence="1" id="KW-0227">DNA damage</keyword>
<evidence type="ECO:0000256" key="2">
    <source>
        <dbReference type="SAM" id="MobiDB-lite"/>
    </source>
</evidence>
<keyword evidence="1" id="KW-0804">Transcription</keyword>
<dbReference type="RefSeq" id="XP_007414423.1">
    <property type="nucleotide sequence ID" value="XM_007414361.1"/>
</dbReference>
<keyword evidence="1" id="KW-0234">DNA repair</keyword>
<evidence type="ECO:0000313" key="5">
    <source>
        <dbReference type="Proteomes" id="UP000001072"/>
    </source>
</evidence>
<dbReference type="Proteomes" id="UP000001072">
    <property type="component" value="Unassembled WGS sequence"/>
</dbReference>
<dbReference type="InterPro" id="IPR040258">
    <property type="entry name" value="Spt16"/>
</dbReference>
<dbReference type="GO" id="GO:0006281">
    <property type="term" value="P:DNA repair"/>
    <property type="evidence" value="ECO:0007669"/>
    <property type="project" value="UniProtKB-UniRule"/>
</dbReference>
<feature type="region of interest" description="Disordered" evidence="2">
    <location>
        <begin position="459"/>
        <end position="527"/>
    </location>
</feature>
<dbReference type="EMBL" id="GL883131">
    <property type="protein sequence ID" value="EGG02438.1"/>
    <property type="molecule type" value="Genomic_DNA"/>
</dbReference>
<dbReference type="Pfam" id="PF00557">
    <property type="entry name" value="Peptidase_M24"/>
    <property type="match status" value="1"/>
</dbReference>
<evidence type="ECO:0000259" key="3">
    <source>
        <dbReference type="SMART" id="SM01285"/>
    </source>
</evidence>
<comment type="function">
    <text evidence="1">Component of the FACT complex, a general chromatin factor that acts to reorganize nucleosomes. The FACT complex is involved in multiple processes that require DNA as a template such as mRNA elongation, DNA replication and DNA repair. During transcription elongation the FACT complex acts as a histone chaperone that both destabilizes and restores nucleosomal structure. It facilitates the passage of RNA polymerase II and transcription by promoting the dissociation of one histone H2A-H2B dimer from the nucleosome, then subsequently promotes the reestablishment of the nucleosome following the passage of RNA polymerase II.</text>
</comment>
<dbReference type="FunFam" id="3.90.230.10:FF:000005">
    <property type="entry name" value="FACT complex subunit spt16"/>
    <property type="match status" value="1"/>
</dbReference>
<dbReference type="InterPro" id="IPR029148">
    <property type="entry name" value="FACT-SPT16_Nlobe"/>
</dbReference>
<keyword evidence="1" id="KW-0235">DNA replication</keyword>
<proteinExistence type="inferred from homology"/>
<dbReference type="SMART" id="SM01285">
    <property type="entry name" value="FACT-Spt16_Nlob"/>
    <property type="match status" value="1"/>
</dbReference>
<dbReference type="PANTHER" id="PTHR13980">
    <property type="entry name" value="CDC68 RELATED"/>
    <property type="match status" value="1"/>
</dbReference>
<gene>
    <name evidence="4" type="ORF">MELLADRAFT_78789</name>
</gene>
<dbReference type="OrthoDB" id="10251642at2759"/>
<dbReference type="InterPro" id="IPR000994">
    <property type="entry name" value="Pept_M24"/>
</dbReference>
<dbReference type="KEGG" id="mlr:MELLADRAFT_78789"/>
<organism evidence="5">
    <name type="scientific">Melampsora larici-populina (strain 98AG31 / pathotype 3-4-7)</name>
    <name type="common">Poplar leaf rust fungus</name>
    <dbReference type="NCBI Taxonomy" id="747676"/>
    <lineage>
        <taxon>Eukaryota</taxon>
        <taxon>Fungi</taxon>
        <taxon>Dikarya</taxon>
        <taxon>Basidiomycota</taxon>
        <taxon>Pucciniomycotina</taxon>
        <taxon>Pucciniomycetes</taxon>
        <taxon>Pucciniales</taxon>
        <taxon>Melampsoraceae</taxon>
        <taxon>Melampsora</taxon>
    </lineage>
</organism>
<dbReference type="GeneID" id="18933167"/>